<dbReference type="EMBL" id="JAOCQI010000001">
    <property type="protein sequence ID" value="MCT7310519.1"/>
    <property type="molecule type" value="Genomic_DNA"/>
</dbReference>
<dbReference type="Proteomes" id="UP001164420">
    <property type="component" value="Unassembled WGS sequence"/>
</dbReference>
<evidence type="ECO:0000256" key="1">
    <source>
        <dbReference type="SAM" id="Phobius"/>
    </source>
</evidence>
<name>A0ABT2L5X2_9RALS</name>
<keyword evidence="1" id="KW-0472">Membrane</keyword>
<gene>
    <name evidence="2" type="ORF">N5J06_06160</name>
</gene>
<organism evidence="2 3">
    <name type="scientific">Ralstonia mojiangensis</name>
    <dbReference type="NCBI Taxonomy" id="2953895"/>
    <lineage>
        <taxon>Bacteria</taxon>
        <taxon>Pseudomonadati</taxon>
        <taxon>Pseudomonadota</taxon>
        <taxon>Betaproteobacteria</taxon>
        <taxon>Burkholderiales</taxon>
        <taxon>Burkholderiaceae</taxon>
        <taxon>Ralstonia</taxon>
    </lineage>
</organism>
<comment type="caution">
    <text evidence="2">The sequence shown here is derived from an EMBL/GenBank/DDBJ whole genome shotgun (WGS) entry which is preliminary data.</text>
</comment>
<evidence type="ECO:0000313" key="3">
    <source>
        <dbReference type="Proteomes" id="UP001164420"/>
    </source>
</evidence>
<feature type="transmembrane region" description="Helical" evidence="1">
    <location>
        <begin position="6"/>
        <end position="22"/>
    </location>
</feature>
<evidence type="ECO:0000313" key="2">
    <source>
        <dbReference type="EMBL" id="MCT7310519.1"/>
    </source>
</evidence>
<reference evidence="2 3" key="1">
    <citation type="journal article" date="2023" name="Front. Microbiol.">
        <title>Ralstonia chuxiongensis sp. nov., Ralstonia mojiangensis sp. nov., and Ralstonia soli sp. nov., isolated from tobacco fields, are three novel species in the family Burkholderiaceae.</title>
        <authorList>
            <person name="Lu C.H."/>
            <person name="Zhang Y.Y."/>
            <person name="Jiang N."/>
            <person name="Chen W."/>
            <person name="Shao X."/>
            <person name="Zhao Z.M."/>
            <person name="Lu W.L."/>
            <person name="Hu X."/>
            <person name="Xi Y.X."/>
            <person name="Zou S.Y."/>
            <person name="Wei Q.J."/>
            <person name="Lin Z.L."/>
            <person name="Gong L."/>
            <person name="Gai X.T."/>
            <person name="Zhang L.Q."/>
            <person name="Li J.Y."/>
            <person name="Jin Y."/>
            <person name="Xia Z.Y."/>
        </authorList>
    </citation>
    <scope>NUCLEOTIDE SEQUENCE [LARGE SCALE GENOMIC DNA]</scope>
    <source>
        <strain evidence="2 3">22TCJT01-1</strain>
    </source>
</reference>
<sequence length="39" mass="4345">MVLPDAGLVVAILGWALLYYARHASDYGQVWLEDGRLVI</sequence>
<keyword evidence="1" id="KW-1133">Transmembrane helix</keyword>
<accession>A0ABT2L5X2</accession>
<dbReference type="RefSeq" id="WP_252691861.1">
    <property type="nucleotide sequence ID" value="NZ_JAMXHU010000002.1"/>
</dbReference>
<keyword evidence="1" id="KW-0812">Transmembrane</keyword>
<protein>
    <submittedName>
        <fullName evidence="2">DUF2244 domain-containing protein</fullName>
    </submittedName>
</protein>
<keyword evidence="3" id="KW-1185">Reference proteome</keyword>
<proteinExistence type="predicted"/>